<dbReference type="InterPro" id="IPR000792">
    <property type="entry name" value="Tscrpt_reg_LuxR_C"/>
</dbReference>
<feature type="domain" description="Response regulatory" evidence="7">
    <location>
        <begin position="2"/>
        <end position="128"/>
    </location>
</feature>
<evidence type="ECO:0000256" key="5">
    <source>
        <dbReference type="PROSITE-ProRule" id="PRU00169"/>
    </source>
</evidence>
<keyword evidence="9" id="KW-1185">Reference proteome</keyword>
<dbReference type="PROSITE" id="PS50043">
    <property type="entry name" value="HTH_LUXR_2"/>
    <property type="match status" value="1"/>
</dbReference>
<dbReference type="Pfam" id="PF00196">
    <property type="entry name" value="GerE"/>
    <property type="match status" value="1"/>
</dbReference>
<dbReference type="GO" id="GO:0000160">
    <property type="term" value="P:phosphorelay signal transduction system"/>
    <property type="evidence" value="ECO:0007669"/>
    <property type="project" value="InterPro"/>
</dbReference>
<proteinExistence type="predicted"/>
<dbReference type="Gene3D" id="3.40.50.2300">
    <property type="match status" value="1"/>
</dbReference>
<dbReference type="PANTHER" id="PTHR43214:SF24">
    <property type="entry name" value="TRANSCRIPTIONAL REGULATORY PROTEIN NARL-RELATED"/>
    <property type="match status" value="1"/>
</dbReference>
<keyword evidence="3" id="KW-0238">DNA-binding</keyword>
<dbReference type="InterPro" id="IPR016032">
    <property type="entry name" value="Sig_transdc_resp-reg_C-effctor"/>
</dbReference>
<keyword evidence="4" id="KW-0804">Transcription</keyword>
<evidence type="ECO:0000256" key="2">
    <source>
        <dbReference type="ARBA" id="ARBA00023015"/>
    </source>
</evidence>
<sequence length="223" mass="23984">MRLLIVDDHPVVRSGLVGMLGAAADIELVGQAADGAEAVRLARELDPDVVLMDLRMPVLDGVEATRLIAGWEPVERDKDGAGPAPRVVVLTTYDSDEDILPAVEAGAIGYVLKDSVREEILDAVRAAAMGRGVLSPRVTRRLVKAARGEGGERREVPMSLSPREREILEAVSRGLPNSQIAIELCIAETTVKTYLVRAFNKLGVDSRAAAVARALRYGMLDPR</sequence>
<evidence type="ECO:0000313" key="8">
    <source>
        <dbReference type="EMBL" id="VEG27972.1"/>
    </source>
</evidence>
<accession>A0A3S4R0R9</accession>
<dbReference type="InterPro" id="IPR039420">
    <property type="entry name" value="WalR-like"/>
</dbReference>
<reference evidence="8 9" key="1">
    <citation type="submission" date="2018-12" db="EMBL/GenBank/DDBJ databases">
        <authorList>
            <consortium name="Pathogen Informatics"/>
        </authorList>
    </citation>
    <scope>NUCLEOTIDE SEQUENCE [LARGE SCALE GENOMIC DNA]</scope>
    <source>
        <strain evidence="8 9">NCTC11636</strain>
    </source>
</reference>
<evidence type="ECO:0000259" key="7">
    <source>
        <dbReference type="PROSITE" id="PS50110"/>
    </source>
</evidence>
<protein>
    <submittedName>
        <fullName evidence="8">Response regulator protein vraR</fullName>
    </submittedName>
</protein>
<feature type="modified residue" description="4-aspartylphosphate" evidence="5">
    <location>
        <position position="53"/>
    </location>
</feature>
<evidence type="ECO:0000256" key="3">
    <source>
        <dbReference type="ARBA" id="ARBA00023125"/>
    </source>
</evidence>
<dbReference type="CDD" id="cd17535">
    <property type="entry name" value="REC_NarL-like"/>
    <property type="match status" value="1"/>
</dbReference>
<evidence type="ECO:0000256" key="4">
    <source>
        <dbReference type="ARBA" id="ARBA00023163"/>
    </source>
</evidence>
<evidence type="ECO:0000313" key="9">
    <source>
        <dbReference type="Proteomes" id="UP000266895"/>
    </source>
</evidence>
<organism evidence="8 9">
    <name type="scientific">Actinomyces howellii</name>
    <dbReference type="NCBI Taxonomy" id="52771"/>
    <lineage>
        <taxon>Bacteria</taxon>
        <taxon>Bacillati</taxon>
        <taxon>Actinomycetota</taxon>
        <taxon>Actinomycetes</taxon>
        <taxon>Actinomycetales</taxon>
        <taxon>Actinomycetaceae</taxon>
        <taxon>Actinomyces</taxon>
    </lineage>
</organism>
<dbReference type="CDD" id="cd06170">
    <property type="entry name" value="LuxR_C_like"/>
    <property type="match status" value="1"/>
</dbReference>
<dbReference type="GO" id="GO:0006355">
    <property type="term" value="P:regulation of DNA-templated transcription"/>
    <property type="evidence" value="ECO:0007669"/>
    <property type="project" value="InterPro"/>
</dbReference>
<evidence type="ECO:0000259" key="6">
    <source>
        <dbReference type="PROSITE" id="PS50043"/>
    </source>
</evidence>
<name>A0A3S4R0R9_9ACTO</name>
<dbReference type="InterPro" id="IPR058245">
    <property type="entry name" value="NreC/VraR/RcsB-like_REC"/>
</dbReference>
<dbReference type="PROSITE" id="PS00622">
    <property type="entry name" value="HTH_LUXR_1"/>
    <property type="match status" value="1"/>
</dbReference>
<dbReference type="PROSITE" id="PS50110">
    <property type="entry name" value="RESPONSE_REGULATORY"/>
    <property type="match status" value="1"/>
</dbReference>
<dbReference type="SUPFAM" id="SSF46894">
    <property type="entry name" value="C-terminal effector domain of the bipartite response regulators"/>
    <property type="match status" value="1"/>
</dbReference>
<dbReference type="EMBL" id="LR134350">
    <property type="protein sequence ID" value="VEG27972.1"/>
    <property type="molecule type" value="Genomic_DNA"/>
</dbReference>
<feature type="domain" description="HTH luxR-type" evidence="6">
    <location>
        <begin position="153"/>
        <end position="218"/>
    </location>
</feature>
<dbReference type="PRINTS" id="PR00038">
    <property type="entry name" value="HTHLUXR"/>
</dbReference>
<dbReference type="SMART" id="SM00421">
    <property type="entry name" value="HTH_LUXR"/>
    <property type="match status" value="1"/>
</dbReference>
<keyword evidence="1 5" id="KW-0597">Phosphoprotein</keyword>
<dbReference type="Pfam" id="PF00072">
    <property type="entry name" value="Response_reg"/>
    <property type="match status" value="1"/>
</dbReference>
<dbReference type="InterPro" id="IPR011006">
    <property type="entry name" value="CheY-like_superfamily"/>
</dbReference>
<dbReference type="Proteomes" id="UP000266895">
    <property type="component" value="Chromosome"/>
</dbReference>
<dbReference type="SMART" id="SM00448">
    <property type="entry name" value="REC"/>
    <property type="match status" value="1"/>
</dbReference>
<dbReference type="GO" id="GO:0003677">
    <property type="term" value="F:DNA binding"/>
    <property type="evidence" value="ECO:0007669"/>
    <property type="project" value="UniProtKB-KW"/>
</dbReference>
<dbReference type="PANTHER" id="PTHR43214">
    <property type="entry name" value="TWO-COMPONENT RESPONSE REGULATOR"/>
    <property type="match status" value="1"/>
</dbReference>
<dbReference type="InterPro" id="IPR001789">
    <property type="entry name" value="Sig_transdc_resp-reg_receiver"/>
</dbReference>
<dbReference type="RefSeq" id="WP_232009899.1">
    <property type="nucleotide sequence ID" value="NZ_LR134350.1"/>
</dbReference>
<gene>
    <name evidence="8" type="primary">vraR_1</name>
    <name evidence="8" type="ORF">NCTC11636_01260</name>
</gene>
<dbReference type="KEGG" id="ahw:NCTC11636_01260"/>
<dbReference type="AlphaFoldDB" id="A0A3S4R0R9"/>
<dbReference type="SUPFAM" id="SSF52172">
    <property type="entry name" value="CheY-like"/>
    <property type="match status" value="1"/>
</dbReference>
<evidence type="ECO:0000256" key="1">
    <source>
        <dbReference type="ARBA" id="ARBA00022553"/>
    </source>
</evidence>
<keyword evidence="2" id="KW-0805">Transcription regulation</keyword>